<dbReference type="AlphaFoldDB" id="A0AA85JGX2"/>
<keyword evidence="1 3" id="KW-0853">WD repeat</keyword>
<dbReference type="WBParaSite" id="TREG1_18710.1">
    <property type="protein sequence ID" value="TREG1_18710.1"/>
    <property type="gene ID" value="TREG1_18710"/>
</dbReference>
<organism evidence="5 6">
    <name type="scientific">Trichobilharzia regenti</name>
    <name type="common">Nasal bird schistosome</name>
    <dbReference type="NCBI Taxonomy" id="157069"/>
    <lineage>
        <taxon>Eukaryota</taxon>
        <taxon>Metazoa</taxon>
        <taxon>Spiralia</taxon>
        <taxon>Lophotrochozoa</taxon>
        <taxon>Platyhelminthes</taxon>
        <taxon>Trematoda</taxon>
        <taxon>Digenea</taxon>
        <taxon>Strigeidida</taxon>
        <taxon>Schistosomatoidea</taxon>
        <taxon>Schistosomatidae</taxon>
        <taxon>Trichobilharzia</taxon>
    </lineage>
</organism>
<feature type="domain" description="F-box" evidence="4">
    <location>
        <begin position="1"/>
        <end position="47"/>
    </location>
</feature>
<dbReference type="SUPFAM" id="SSF50978">
    <property type="entry name" value="WD40 repeat-like"/>
    <property type="match status" value="1"/>
</dbReference>
<evidence type="ECO:0000313" key="7">
    <source>
        <dbReference type="WBParaSite" id="TREG1_18710.2"/>
    </source>
</evidence>
<feature type="repeat" description="WD" evidence="3">
    <location>
        <begin position="143"/>
        <end position="182"/>
    </location>
</feature>
<dbReference type="InterPro" id="IPR001680">
    <property type="entry name" value="WD40_rpt"/>
</dbReference>
<evidence type="ECO:0000259" key="4">
    <source>
        <dbReference type="PROSITE" id="PS50181"/>
    </source>
</evidence>
<dbReference type="InterPro" id="IPR036322">
    <property type="entry name" value="WD40_repeat_dom_sf"/>
</dbReference>
<dbReference type="InterPro" id="IPR036047">
    <property type="entry name" value="F-box-like_dom_sf"/>
</dbReference>
<protein>
    <recommendedName>
        <fullName evidence="4">F-box domain-containing protein</fullName>
    </recommendedName>
</protein>
<accession>A0AA85JGX2</accession>
<dbReference type="PANTHER" id="PTHR10971">
    <property type="entry name" value="MRNA EXPORT FACTOR AND BUB3"/>
    <property type="match status" value="1"/>
</dbReference>
<keyword evidence="2" id="KW-0677">Repeat</keyword>
<dbReference type="InterPro" id="IPR015943">
    <property type="entry name" value="WD40/YVTN_repeat-like_dom_sf"/>
</dbReference>
<evidence type="ECO:0000256" key="2">
    <source>
        <dbReference type="ARBA" id="ARBA00022737"/>
    </source>
</evidence>
<dbReference type="SMART" id="SM00320">
    <property type="entry name" value="WD40"/>
    <property type="match status" value="3"/>
</dbReference>
<dbReference type="PROSITE" id="PS50181">
    <property type="entry name" value="FBOX"/>
    <property type="match status" value="1"/>
</dbReference>
<sequence length="505" mass="56402">MVGIEDLPQDLFYQICSYLQISDLVAVSTVCRQFSHWLGRQSYWKWRLQNLWNGKYPCLPGKIVDWSSVCFEREKCFTIFGNDSCECFRVSKLNAVDEGIDALHIPLRHSELLLVGGREKVVSIFSFKSGLLSDAWHPIFTESNSHSGWLWTINSTDDTVITGGWDSVVRVWKLTNSGLAPQSVYEVSSPVLCSSFLDSNTLAIGTQGRYAYLLDLRSFEKEPSALRHRGAVVCMDSIYESGLSSVISNEFIFSRNNHANDGLARGDHVYAEYSSHSDLSSIAASEENFCESVVDPFEIGNLILDNCASISPKVSTKSEQDKKINYKREDTETVADDLSQSHKYSFSNFHLFTGSSDQHIAGWDVRNASCPVHRLKLTRLPRKISLLDENELWVAEPPNRVHVFDIRDNHLNCAYTNQLPGWDRGFGGIKATSGCIFVAGLHGSVEAFHPTCPLLPMGGKPLQEKIFASPTSLEYCNDILVSGSGDGSIYIWSSSKRMKSLISSD</sequence>
<dbReference type="PROSITE" id="PS50082">
    <property type="entry name" value="WD_REPEATS_2"/>
    <property type="match status" value="1"/>
</dbReference>
<evidence type="ECO:0000256" key="3">
    <source>
        <dbReference type="PROSITE-ProRule" id="PRU00221"/>
    </source>
</evidence>
<dbReference type="Gene3D" id="2.130.10.10">
    <property type="entry name" value="YVTN repeat-like/Quinoprotein amine dehydrogenase"/>
    <property type="match status" value="2"/>
</dbReference>
<reference evidence="6 7" key="2">
    <citation type="submission" date="2023-11" db="UniProtKB">
        <authorList>
            <consortium name="WormBaseParasite"/>
        </authorList>
    </citation>
    <scope>IDENTIFICATION</scope>
</reference>
<dbReference type="Gene3D" id="1.20.1280.50">
    <property type="match status" value="1"/>
</dbReference>
<dbReference type="SUPFAM" id="SSF81383">
    <property type="entry name" value="F-box domain"/>
    <property type="match status" value="1"/>
</dbReference>
<proteinExistence type="predicted"/>
<dbReference type="WBParaSite" id="TREG1_18710.2">
    <property type="protein sequence ID" value="TREG1_18710.2"/>
    <property type="gene ID" value="TREG1_18710"/>
</dbReference>
<name>A0AA85JGX2_TRIRE</name>
<evidence type="ECO:0000313" key="6">
    <source>
        <dbReference type="WBParaSite" id="TREG1_18710.1"/>
    </source>
</evidence>
<keyword evidence="5" id="KW-1185">Reference proteome</keyword>
<reference evidence="5" key="1">
    <citation type="submission" date="2022-06" db="EMBL/GenBank/DDBJ databases">
        <authorList>
            <person name="Berger JAMES D."/>
            <person name="Berger JAMES D."/>
        </authorList>
    </citation>
    <scope>NUCLEOTIDE SEQUENCE [LARGE SCALE GENOMIC DNA]</scope>
</reference>
<dbReference type="InterPro" id="IPR001810">
    <property type="entry name" value="F-box_dom"/>
</dbReference>
<evidence type="ECO:0000313" key="5">
    <source>
        <dbReference type="Proteomes" id="UP000050795"/>
    </source>
</evidence>
<evidence type="ECO:0000256" key="1">
    <source>
        <dbReference type="ARBA" id="ARBA00022574"/>
    </source>
</evidence>
<dbReference type="Proteomes" id="UP000050795">
    <property type="component" value="Unassembled WGS sequence"/>
</dbReference>
<dbReference type="Pfam" id="PF12937">
    <property type="entry name" value="F-box-like"/>
    <property type="match status" value="1"/>
</dbReference>